<keyword evidence="7" id="KW-0501">Molybdenum cofactor biosynthesis</keyword>
<dbReference type="InterPro" id="IPR013482">
    <property type="entry name" value="Molybde_CF_guanTrfase"/>
</dbReference>
<sequence length="192" mass="21276">MGRDKAFLPLPGVHPTTFSARLATLLLTTCQEVLLVARDAEQAEQCSLSLPSSLRTTVRVITDRVVQIGPLMGLYSGLSAMHASQALVTAVDTPFLQPALLNFLLEQSRVHPEQLLVPIVEDIPQVLLAIYPRHILPILEARLAEGRRDPRALLQGTSVIKIPEAQLRIFDPQLRSFINLNTPEDFSSYIHD</sequence>
<reference evidence="9 10" key="1">
    <citation type="submission" date="2019-01" db="EMBL/GenBank/DDBJ databases">
        <title>Draft genome sequence of Dictyobacter sp. Uno17.</title>
        <authorList>
            <person name="Wang C.M."/>
            <person name="Zheng Y."/>
            <person name="Sakai Y."/>
            <person name="Abe K."/>
            <person name="Yokota A."/>
            <person name="Yabe S."/>
        </authorList>
    </citation>
    <scope>NUCLEOTIDE SEQUENCE [LARGE SCALE GENOMIC DNA]</scope>
    <source>
        <strain evidence="9 10">Uno17</strain>
    </source>
</reference>
<dbReference type="GO" id="GO:0016779">
    <property type="term" value="F:nucleotidyltransferase activity"/>
    <property type="evidence" value="ECO:0007669"/>
    <property type="project" value="UniProtKB-ARBA"/>
</dbReference>
<organism evidence="9 10">
    <name type="scientific">Dictyobacter arantiisoli</name>
    <dbReference type="NCBI Taxonomy" id="2014874"/>
    <lineage>
        <taxon>Bacteria</taxon>
        <taxon>Bacillati</taxon>
        <taxon>Chloroflexota</taxon>
        <taxon>Ktedonobacteria</taxon>
        <taxon>Ktedonobacterales</taxon>
        <taxon>Dictyobacteraceae</taxon>
        <taxon>Dictyobacter</taxon>
    </lineage>
</organism>
<comment type="caution">
    <text evidence="9">The sequence shown here is derived from an EMBL/GenBank/DDBJ whole genome shotgun (WGS) entry which is preliminary data.</text>
</comment>
<evidence type="ECO:0000256" key="6">
    <source>
        <dbReference type="ARBA" id="ARBA00023134"/>
    </source>
</evidence>
<dbReference type="GO" id="GO:0005525">
    <property type="term" value="F:GTP binding"/>
    <property type="evidence" value="ECO:0007669"/>
    <property type="project" value="UniProtKB-KW"/>
</dbReference>
<keyword evidence="2" id="KW-0808">Transferase</keyword>
<dbReference type="AlphaFoldDB" id="A0A5A5TFX8"/>
<dbReference type="OrthoDB" id="9788394at2"/>
<gene>
    <name evidence="9" type="ORF">KDI_38310</name>
</gene>
<feature type="domain" description="MobA-like NTP transferase" evidence="8">
    <location>
        <begin position="1"/>
        <end position="155"/>
    </location>
</feature>
<evidence type="ECO:0000256" key="5">
    <source>
        <dbReference type="ARBA" id="ARBA00022842"/>
    </source>
</evidence>
<dbReference type="Gene3D" id="3.90.550.10">
    <property type="entry name" value="Spore Coat Polysaccharide Biosynthesis Protein SpsA, Chain A"/>
    <property type="match status" value="1"/>
</dbReference>
<dbReference type="Proteomes" id="UP000322530">
    <property type="component" value="Unassembled WGS sequence"/>
</dbReference>
<keyword evidence="6" id="KW-0342">GTP-binding</keyword>
<dbReference type="InterPro" id="IPR025877">
    <property type="entry name" value="MobA-like_NTP_Trfase"/>
</dbReference>
<dbReference type="CDD" id="cd02503">
    <property type="entry name" value="MobA"/>
    <property type="match status" value="1"/>
</dbReference>
<evidence type="ECO:0000256" key="1">
    <source>
        <dbReference type="ARBA" id="ARBA00022490"/>
    </source>
</evidence>
<evidence type="ECO:0000256" key="4">
    <source>
        <dbReference type="ARBA" id="ARBA00022741"/>
    </source>
</evidence>
<evidence type="ECO:0000313" key="10">
    <source>
        <dbReference type="Proteomes" id="UP000322530"/>
    </source>
</evidence>
<dbReference type="InterPro" id="IPR029044">
    <property type="entry name" value="Nucleotide-diphossugar_trans"/>
</dbReference>
<keyword evidence="10" id="KW-1185">Reference proteome</keyword>
<evidence type="ECO:0000313" key="9">
    <source>
        <dbReference type="EMBL" id="GCF10267.1"/>
    </source>
</evidence>
<dbReference type="GO" id="GO:0006777">
    <property type="term" value="P:Mo-molybdopterin cofactor biosynthetic process"/>
    <property type="evidence" value="ECO:0007669"/>
    <property type="project" value="UniProtKB-KW"/>
</dbReference>
<keyword evidence="5" id="KW-0460">Magnesium</keyword>
<dbReference type="EMBL" id="BIXY01000065">
    <property type="protein sequence ID" value="GCF10267.1"/>
    <property type="molecule type" value="Genomic_DNA"/>
</dbReference>
<dbReference type="PANTHER" id="PTHR19136:SF81">
    <property type="entry name" value="MOLYBDENUM COFACTOR GUANYLYLTRANSFERASE"/>
    <property type="match status" value="1"/>
</dbReference>
<name>A0A5A5TFX8_9CHLR</name>
<evidence type="ECO:0000256" key="2">
    <source>
        <dbReference type="ARBA" id="ARBA00022679"/>
    </source>
</evidence>
<dbReference type="Pfam" id="PF12804">
    <property type="entry name" value="NTP_transf_3"/>
    <property type="match status" value="1"/>
</dbReference>
<protein>
    <recommendedName>
        <fullName evidence="8">MobA-like NTP transferase domain-containing protein</fullName>
    </recommendedName>
</protein>
<evidence type="ECO:0000256" key="3">
    <source>
        <dbReference type="ARBA" id="ARBA00022723"/>
    </source>
</evidence>
<proteinExistence type="predicted"/>
<accession>A0A5A5TFX8</accession>
<keyword evidence="1" id="KW-0963">Cytoplasm</keyword>
<dbReference type="PANTHER" id="PTHR19136">
    <property type="entry name" value="MOLYBDENUM COFACTOR GUANYLYLTRANSFERASE"/>
    <property type="match status" value="1"/>
</dbReference>
<keyword evidence="4" id="KW-0547">Nucleotide-binding</keyword>
<keyword evidence="3" id="KW-0479">Metal-binding</keyword>
<evidence type="ECO:0000256" key="7">
    <source>
        <dbReference type="ARBA" id="ARBA00023150"/>
    </source>
</evidence>
<evidence type="ECO:0000259" key="8">
    <source>
        <dbReference type="Pfam" id="PF12804"/>
    </source>
</evidence>
<dbReference type="SUPFAM" id="SSF53448">
    <property type="entry name" value="Nucleotide-diphospho-sugar transferases"/>
    <property type="match status" value="1"/>
</dbReference>
<dbReference type="GO" id="GO:0046872">
    <property type="term" value="F:metal ion binding"/>
    <property type="evidence" value="ECO:0007669"/>
    <property type="project" value="UniProtKB-KW"/>
</dbReference>